<comment type="caution">
    <text evidence="8">The sequence shown here is derived from an EMBL/GenBank/DDBJ whole genome shotgun (WGS) entry which is preliminary data.</text>
</comment>
<gene>
    <name evidence="8" type="primary">xth</name>
    <name evidence="8" type="ORF">C7B81_06635</name>
</gene>
<dbReference type="Proteomes" id="UP000238218">
    <property type="component" value="Unassembled WGS sequence"/>
</dbReference>
<evidence type="ECO:0000256" key="3">
    <source>
        <dbReference type="ARBA" id="ARBA00022723"/>
    </source>
</evidence>
<dbReference type="InterPro" id="IPR004808">
    <property type="entry name" value="AP_endonuc_1"/>
</dbReference>
<dbReference type="PANTHER" id="PTHR43250:SF2">
    <property type="entry name" value="EXODEOXYRIBONUCLEASE III"/>
    <property type="match status" value="1"/>
</dbReference>
<evidence type="ECO:0000256" key="4">
    <source>
        <dbReference type="ARBA" id="ARBA00022801"/>
    </source>
</evidence>
<proteinExistence type="inferred from homology"/>
<dbReference type="NCBIfam" id="TIGR00195">
    <property type="entry name" value="exoDNase_III"/>
    <property type="match status" value="1"/>
</dbReference>
<dbReference type="CDD" id="cd09086">
    <property type="entry name" value="ExoIII-like_AP-endo"/>
    <property type="match status" value="1"/>
</dbReference>
<dbReference type="PROSITE" id="PS00726">
    <property type="entry name" value="AP_NUCLEASE_F1_1"/>
    <property type="match status" value="1"/>
</dbReference>
<feature type="domain" description="Endonuclease/exonuclease/phosphatase" evidence="7">
    <location>
        <begin position="6"/>
        <end position="257"/>
    </location>
</feature>
<keyword evidence="4" id="KW-0378">Hydrolase</keyword>
<dbReference type="InterPro" id="IPR020847">
    <property type="entry name" value="AP_endonuclease_F1_BS"/>
</dbReference>
<comment type="similarity">
    <text evidence="2">Belongs to the DNA repair enzymes AP/ExoA family.</text>
</comment>
<evidence type="ECO:0000256" key="1">
    <source>
        <dbReference type="ARBA" id="ARBA00001946"/>
    </source>
</evidence>
<reference evidence="8 9" key="1">
    <citation type="submission" date="2018-02" db="EMBL/GenBank/DDBJ databases">
        <authorList>
            <person name="Moore K."/>
            <person name="Momper L."/>
        </authorList>
    </citation>
    <scope>NUCLEOTIDE SEQUENCE [LARGE SCALE GENOMIC DNA]</scope>
    <source>
        <strain evidence="8 9">CCALA 015</strain>
    </source>
</reference>
<protein>
    <submittedName>
        <fullName evidence="8">Exodeoxyribonuclease III</fullName>
    </submittedName>
</protein>
<evidence type="ECO:0000313" key="8">
    <source>
        <dbReference type="EMBL" id="PSB38368.1"/>
    </source>
</evidence>
<reference evidence="8 9" key="2">
    <citation type="submission" date="2018-03" db="EMBL/GenBank/DDBJ databases">
        <title>The ancient ancestry and fast evolution of plastids.</title>
        <authorList>
            <person name="Moore K.R."/>
            <person name="Magnabosco C."/>
            <person name="Momper L."/>
            <person name="Gold D.A."/>
            <person name="Bosak T."/>
            <person name="Fournier G.P."/>
        </authorList>
    </citation>
    <scope>NUCLEOTIDE SEQUENCE [LARGE SCALE GENOMIC DNA]</scope>
    <source>
        <strain evidence="8 9">CCALA 015</strain>
    </source>
</reference>
<evidence type="ECO:0000256" key="2">
    <source>
        <dbReference type="ARBA" id="ARBA00007092"/>
    </source>
</evidence>
<keyword evidence="5" id="KW-0460">Magnesium</keyword>
<keyword evidence="9" id="KW-1185">Reference proteome</keyword>
<dbReference type="InterPro" id="IPR037493">
    <property type="entry name" value="ExoIII-like"/>
</dbReference>
<evidence type="ECO:0000313" key="9">
    <source>
        <dbReference type="Proteomes" id="UP000238218"/>
    </source>
</evidence>
<evidence type="ECO:0000256" key="5">
    <source>
        <dbReference type="ARBA" id="ARBA00022842"/>
    </source>
</evidence>
<dbReference type="InterPro" id="IPR036691">
    <property type="entry name" value="Endo/exonu/phosph_ase_sf"/>
</dbReference>
<dbReference type="Gene3D" id="3.60.10.10">
    <property type="entry name" value="Endonuclease/exonuclease/phosphatase"/>
    <property type="match status" value="1"/>
</dbReference>
<dbReference type="NCBIfam" id="TIGR00633">
    <property type="entry name" value="xth"/>
    <property type="match status" value="1"/>
</dbReference>
<organism evidence="8 9">
    <name type="scientific">Aphanothece cf. minutissima CCALA 015</name>
    <dbReference type="NCBI Taxonomy" id="2107695"/>
    <lineage>
        <taxon>Bacteria</taxon>
        <taxon>Bacillati</taxon>
        <taxon>Cyanobacteriota</taxon>
        <taxon>Cyanophyceae</taxon>
        <taxon>Oscillatoriophycideae</taxon>
        <taxon>Chroococcales</taxon>
        <taxon>Aphanothecaceae</taxon>
        <taxon>Aphanothece</taxon>
    </lineage>
</organism>
<dbReference type="Pfam" id="PF03372">
    <property type="entry name" value="Exo_endo_phos"/>
    <property type="match status" value="1"/>
</dbReference>
<dbReference type="PANTHER" id="PTHR43250">
    <property type="entry name" value="EXODEOXYRIBONUCLEASE III"/>
    <property type="match status" value="1"/>
</dbReference>
<evidence type="ECO:0000256" key="6">
    <source>
        <dbReference type="SAM" id="MobiDB-lite"/>
    </source>
</evidence>
<dbReference type="PROSITE" id="PS51435">
    <property type="entry name" value="AP_NUCLEASE_F1_4"/>
    <property type="match status" value="1"/>
</dbReference>
<evidence type="ECO:0000259" key="7">
    <source>
        <dbReference type="Pfam" id="PF03372"/>
    </source>
</evidence>
<feature type="compositionally biased region" description="Acidic residues" evidence="6">
    <location>
        <begin position="270"/>
        <end position="284"/>
    </location>
</feature>
<name>A0ABX5F9F3_9CHRO</name>
<sequence length="284" mass="31710">MALRIATWNVNSVRTRLDQVCAWLQAEAPDVLCLQETKVADDLFPHTAFEALGYRAVISGQKAYNGVAILSRQPIEDVRVGFAALLPDDPAAVELGEQKRVISAWIEGVRVLNLYVPNGSALTSQKYPYKLEWLACLRRYLEAQDAQGEPLAMVGDFNIALEARDIHDPERLSGGIMASDPERQALRDALGDRLEDVFRVFEPDAGHWSWWDYRTGAWDRDTGWRIDHIYLSEELLACATACVIHRDQRGNEQPSDHAPVTVRLAWPTDPAEDGDGEGDDAGGW</sequence>
<dbReference type="InterPro" id="IPR005135">
    <property type="entry name" value="Endo/exonuclease/phosphatase"/>
</dbReference>
<feature type="region of interest" description="Disordered" evidence="6">
    <location>
        <begin position="249"/>
        <end position="284"/>
    </location>
</feature>
<dbReference type="SUPFAM" id="SSF56219">
    <property type="entry name" value="DNase I-like"/>
    <property type="match status" value="1"/>
</dbReference>
<accession>A0ABX5F9F3</accession>
<keyword evidence="3" id="KW-0479">Metal-binding</keyword>
<comment type="cofactor">
    <cofactor evidence="1">
        <name>Mg(2+)</name>
        <dbReference type="ChEBI" id="CHEBI:18420"/>
    </cofactor>
</comment>
<dbReference type="EMBL" id="PVWP01000003">
    <property type="protein sequence ID" value="PSB38368.1"/>
    <property type="molecule type" value="Genomic_DNA"/>
</dbReference>